<sequence length="103" mass="10862">MEPIHLTQAVSCSRQSKHTILSTSQPPSWCMLGTVVFIARIDNCKAKPAGSAIVSVGSQLEPCSNKQTDCAAVSVHQQQPKIHHIAPNHLFTSARSCQGGGGG</sequence>
<proteinExistence type="predicted"/>
<accession>A0A974C798</accession>
<evidence type="ECO:0000313" key="1">
    <source>
        <dbReference type="EMBL" id="OCT67994.1"/>
    </source>
</evidence>
<organism evidence="1 2">
    <name type="scientific">Xenopus laevis</name>
    <name type="common">African clawed frog</name>
    <dbReference type="NCBI Taxonomy" id="8355"/>
    <lineage>
        <taxon>Eukaryota</taxon>
        <taxon>Metazoa</taxon>
        <taxon>Chordata</taxon>
        <taxon>Craniata</taxon>
        <taxon>Vertebrata</taxon>
        <taxon>Euteleostomi</taxon>
        <taxon>Amphibia</taxon>
        <taxon>Batrachia</taxon>
        <taxon>Anura</taxon>
        <taxon>Pipoidea</taxon>
        <taxon>Pipidae</taxon>
        <taxon>Xenopodinae</taxon>
        <taxon>Xenopus</taxon>
        <taxon>Xenopus</taxon>
    </lineage>
</organism>
<dbReference type="EMBL" id="CM004480">
    <property type="protein sequence ID" value="OCT67994.1"/>
    <property type="molecule type" value="Genomic_DNA"/>
</dbReference>
<reference evidence="2" key="1">
    <citation type="journal article" date="2016" name="Nature">
        <title>Genome evolution in the allotetraploid frog Xenopus laevis.</title>
        <authorList>
            <person name="Session A.M."/>
            <person name="Uno Y."/>
            <person name="Kwon T."/>
            <person name="Chapman J.A."/>
            <person name="Toyoda A."/>
            <person name="Takahashi S."/>
            <person name="Fukui A."/>
            <person name="Hikosaka A."/>
            <person name="Suzuki A."/>
            <person name="Kondo M."/>
            <person name="van Heeringen S.J."/>
            <person name="Quigley I."/>
            <person name="Heinz S."/>
            <person name="Ogino H."/>
            <person name="Ochi H."/>
            <person name="Hellsten U."/>
            <person name="Lyons J.B."/>
            <person name="Simakov O."/>
            <person name="Putnam N."/>
            <person name="Stites J."/>
            <person name="Kuroki Y."/>
            <person name="Tanaka T."/>
            <person name="Michiue T."/>
            <person name="Watanabe M."/>
            <person name="Bogdanovic O."/>
            <person name="Lister R."/>
            <person name="Georgiou G."/>
            <person name="Paranjpe S.S."/>
            <person name="van Kruijsbergen I."/>
            <person name="Shu S."/>
            <person name="Carlson J."/>
            <person name="Kinoshita T."/>
            <person name="Ohta Y."/>
            <person name="Mawaribuchi S."/>
            <person name="Jenkins J."/>
            <person name="Grimwood J."/>
            <person name="Schmutz J."/>
            <person name="Mitros T."/>
            <person name="Mozaffari S.V."/>
            <person name="Suzuki Y."/>
            <person name="Haramoto Y."/>
            <person name="Yamamoto T.S."/>
            <person name="Takagi C."/>
            <person name="Heald R."/>
            <person name="Miller K."/>
            <person name="Haudenschild C."/>
            <person name="Kitzman J."/>
            <person name="Nakayama T."/>
            <person name="Izutsu Y."/>
            <person name="Robert J."/>
            <person name="Fortriede J."/>
            <person name="Burns K."/>
            <person name="Lotay V."/>
            <person name="Karimi K."/>
            <person name="Yasuoka Y."/>
            <person name="Dichmann D.S."/>
            <person name="Flajnik M.F."/>
            <person name="Houston D.W."/>
            <person name="Shendure J."/>
            <person name="DuPasquier L."/>
            <person name="Vize P.D."/>
            <person name="Zorn A.M."/>
            <person name="Ito M."/>
            <person name="Marcotte E.M."/>
            <person name="Wallingford J.B."/>
            <person name="Ito Y."/>
            <person name="Asashima M."/>
            <person name="Ueno N."/>
            <person name="Matsuda Y."/>
            <person name="Veenstra G.J."/>
            <person name="Fujiyama A."/>
            <person name="Harland R.M."/>
            <person name="Taira M."/>
            <person name="Rokhsar D.S."/>
        </authorList>
    </citation>
    <scope>NUCLEOTIDE SEQUENCE [LARGE SCALE GENOMIC DNA]</scope>
    <source>
        <strain evidence="2">J</strain>
    </source>
</reference>
<protein>
    <submittedName>
        <fullName evidence="1">Uncharacterized protein</fullName>
    </submittedName>
</protein>
<gene>
    <name evidence="1" type="ORF">XELAEV_18039290mg</name>
</gene>
<dbReference type="Proteomes" id="UP000694892">
    <property type="component" value="Chromosome 8L"/>
</dbReference>
<evidence type="ECO:0000313" key="2">
    <source>
        <dbReference type="Proteomes" id="UP000694892"/>
    </source>
</evidence>
<dbReference type="AlphaFoldDB" id="A0A974C798"/>
<name>A0A974C798_XENLA</name>